<organism evidence="2 3">
    <name type="scientific">Streptomyces brevispora</name>
    <dbReference type="NCBI Taxonomy" id="887462"/>
    <lineage>
        <taxon>Bacteria</taxon>
        <taxon>Bacillati</taxon>
        <taxon>Actinomycetota</taxon>
        <taxon>Actinomycetes</taxon>
        <taxon>Kitasatosporales</taxon>
        <taxon>Streptomycetaceae</taxon>
        <taxon>Streptomyces</taxon>
    </lineage>
</organism>
<sequence>MTRAGEGENGRYAAVPARAAQPGQAGQVRINPP</sequence>
<evidence type="ECO:0000313" key="2">
    <source>
        <dbReference type="EMBL" id="TWG06883.1"/>
    </source>
</evidence>
<evidence type="ECO:0000256" key="1">
    <source>
        <dbReference type="SAM" id="MobiDB-lite"/>
    </source>
</evidence>
<accession>A0A561V5L4</accession>
<evidence type="ECO:0000313" key="3">
    <source>
        <dbReference type="Proteomes" id="UP000318186"/>
    </source>
</evidence>
<feature type="compositionally biased region" description="Low complexity" evidence="1">
    <location>
        <begin position="13"/>
        <end position="33"/>
    </location>
</feature>
<name>A0A561V5L4_9ACTN</name>
<dbReference type="Proteomes" id="UP000318186">
    <property type="component" value="Unassembled WGS sequence"/>
</dbReference>
<feature type="region of interest" description="Disordered" evidence="1">
    <location>
        <begin position="1"/>
        <end position="33"/>
    </location>
</feature>
<comment type="caution">
    <text evidence="2">The sequence shown here is derived from an EMBL/GenBank/DDBJ whole genome shotgun (WGS) entry which is preliminary data.</text>
</comment>
<dbReference type="EMBL" id="VIWW01000001">
    <property type="protein sequence ID" value="TWG06883.1"/>
    <property type="molecule type" value="Genomic_DNA"/>
</dbReference>
<proteinExistence type="predicted"/>
<dbReference type="AlphaFoldDB" id="A0A561V5L4"/>
<protein>
    <submittedName>
        <fullName evidence="2">Uncharacterized protein</fullName>
    </submittedName>
</protein>
<gene>
    <name evidence="2" type="ORF">FHX80_115380</name>
</gene>
<reference evidence="2 3" key="1">
    <citation type="submission" date="2019-06" db="EMBL/GenBank/DDBJ databases">
        <title>Sequencing the genomes of 1000 actinobacteria strains.</title>
        <authorList>
            <person name="Klenk H.-P."/>
        </authorList>
    </citation>
    <scope>NUCLEOTIDE SEQUENCE [LARGE SCALE GENOMIC DNA]</scope>
    <source>
        <strain evidence="2 3">DSM 42059</strain>
    </source>
</reference>